<keyword evidence="8 17" id="KW-0472">Membrane</keyword>
<evidence type="ECO:0000256" key="14">
    <source>
        <dbReference type="ARBA" id="ARBA00044770"/>
    </source>
</evidence>
<feature type="transmembrane region" description="Helical" evidence="17">
    <location>
        <begin position="114"/>
        <end position="140"/>
    </location>
</feature>
<feature type="transmembrane region" description="Helical" evidence="17">
    <location>
        <begin position="23"/>
        <end position="41"/>
    </location>
</feature>
<feature type="transmembrane region" description="Helical" evidence="17">
    <location>
        <begin position="196"/>
        <end position="214"/>
    </location>
</feature>
<feature type="transmembrane region" description="Helical" evidence="17">
    <location>
        <begin position="290"/>
        <end position="316"/>
    </location>
</feature>
<keyword evidence="3" id="KW-0808">Transferase</keyword>
<evidence type="ECO:0000313" key="19">
    <source>
        <dbReference type="Proteomes" id="UP000824112"/>
    </source>
</evidence>
<evidence type="ECO:0000256" key="17">
    <source>
        <dbReference type="SAM" id="Phobius"/>
    </source>
</evidence>
<evidence type="ECO:0000256" key="13">
    <source>
        <dbReference type="ARBA" id="ARBA00041418"/>
    </source>
</evidence>
<dbReference type="Proteomes" id="UP000824112">
    <property type="component" value="Unassembled WGS sequence"/>
</dbReference>
<feature type="transmembrane region" description="Helical" evidence="17">
    <location>
        <begin position="174"/>
        <end position="191"/>
    </location>
</feature>
<feature type="transmembrane region" description="Helical" evidence="17">
    <location>
        <begin position="81"/>
        <end position="102"/>
    </location>
</feature>
<comment type="catalytic activity">
    <reaction evidence="15">
        <text>[GlcNAc-(1-&gt;4)-Mur2Ac(oyl-L-Ala-gamma-D-Glu-L-Lys-D-Ala-D-Ala)](n)-di-trans,octa-cis-undecaprenyl diphosphate + beta-D-GlcNAc-(1-&gt;4)-Mur2Ac(oyl-L-Ala-gamma-D-Glu-L-Lys-D-Ala-D-Ala)-di-trans,octa-cis-undecaprenyl diphosphate = [GlcNAc-(1-&gt;4)-Mur2Ac(oyl-L-Ala-gamma-D-Glu-L-Lys-D-Ala-D-Ala)](n+1)-di-trans,octa-cis-undecaprenyl diphosphate + di-trans,octa-cis-undecaprenyl diphosphate + H(+)</text>
        <dbReference type="Rhea" id="RHEA:23708"/>
        <dbReference type="Rhea" id="RHEA-COMP:9602"/>
        <dbReference type="Rhea" id="RHEA-COMP:9603"/>
        <dbReference type="ChEBI" id="CHEBI:15378"/>
        <dbReference type="ChEBI" id="CHEBI:58405"/>
        <dbReference type="ChEBI" id="CHEBI:60033"/>
        <dbReference type="ChEBI" id="CHEBI:78435"/>
        <dbReference type="EC" id="2.4.99.28"/>
    </reaction>
</comment>
<evidence type="ECO:0000256" key="5">
    <source>
        <dbReference type="ARBA" id="ARBA00022960"/>
    </source>
</evidence>
<evidence type="ECO:0000256" key="6">
    <source>
        <dbReference type="ARBA" id="ARBA00022984"/>
    </source>
</evidence>
<dbReference type="GO" id="GO:0051301">
    <property type="term" value="P:cell division"/>
    <property type="evidence" value="ECO:0007669"/>
    <property type="project" value="InterPro"/>
</dbReference>
<evidence type="ECO:0000256" key="9">
    <source>
        <dbReference type="ARBA" id="ARBA00032370"/>
    </source>
</evidence>
<dbReference type="GO" id="GO:0009252">
    <property type="term" value="P:peptidoglycan biosynthetic process"/>
    <property type="evidence" value="ECO:0007669"/>
    <property type="project" value="UniProtKB-KW"/>
</dbReference>
<dbReference type="GO" id="GO:0008955">
    <property type="term" value="F:peptidoglycan glycosyltransferase activity"/>
    <property type="evidence" value="ECO:0007669"/>
    <property type="project" value="UniProtKB-EC"/>
</dbReference>
<evidence type="ECO:0000256" key="12">
    <source>
        <dbReference type="ARBA" id="ARBA00041185"/>
    </source>
</evidence>
<dbReference type="PANTHER" id="PTHR30474">
    <property type="entry name" value="CELL CYCLE PROTEIN"/>
    <property type="match status" value="1"/>
</dbReference>
<sequence>MDTERPPVGEEEKKEGLLKGDKYIWGIYFILCFISIIEIYSATSTLTFKEQDYFAPTIRHCIFLLLGTTLVVAIHNIPIKYFKLIPIFLIPVSGLLLVYTMFFGKTINGAQRVIQLFGFTVQPSELAKLGVITAVAFILARSQRPDGVSKDAFKNILWVVTPACLLILPENFSTAFLLGVVCFCMMIIGRIEWKKIALLVGIAIVFLSIIFLVIPRMPEGIPGMDRAQTWINRMAHFTGEDGVPAYEEPTVDENYQVHHARMAVANGGVFGLFPGNSIERDFLPQAFSDFIYAIIIEEMGYIGGIVVMLLYLWLLVRAGIIAKRCTRASPAFLIMGCTLIIVFQAIMHMAVSVGLMPVTGQPLPLISRGGTSTLITCVYFGIILSVSHYGVMPVTETKEAEEPEEAEGQKIEENTYYEGETPAAEDIRTRDVFY</sequence>
<evidence type="ECO:0000256" key="11">
    <source>
        <dbReference type="ARBA" id="ARBA00038053"/>
    </source>
</evidence>
<evidence type="ECO:0000256" key="3">
    <source>
        <dbReference type="ARBA" id="ARBA00022679"/>
    </source>
</evidence>
<feature type="transmembrane region" description="Helical" evidence="17">
    <location>
        <begin position="53"/>
        <end position="74"/>
    </location>
</feature>
<keyword evidence="5" id="KW-0133">Cell shape</keyword>
<reference evidence="18" key="1">
    <citation type="submission" date="2020-10" db="EMBL/GenBank/DDBJ databases">
        <authorList>
            <person name="Gilroy R."/>
        </authorList>
    </citation>
    <scope>NUCLEOTIDE SEQUENCE</scope>
    <source>
        <strain evidence="18">CHK158-818</strain>
    </source>
</reference>
<dbReference type="Pfam" id="PF01098">
    <property type="entry name" value="FTSW_RODA_SPOVE"/>
    <property type="match status" value="1"/>
</dbReference>
<accession>A0A9D1SBF3</accession>
<feature type="transmembrane region" description="Helical" evidence="17">
    <location>
        <begin position="328"/>
        <end position="351"/>
    </location>
</feature>
<evidence type="ECO:0000256" key="2">
    <source>
        <dbReference type="ARBA" id="ARBA00022676"/>
    </source>
</evidence>
<dbReference type="GO" id="GO:0005886">
    <property type="term" value="C:plasma membrane"/>
    <property type="evidence" value="ECO:0007669"/>
    <property type="project" value="TreeGrafter"/>
</dbReference>
<dbReference type="AlphaFoldDB" id="A0A9D1SBF3"/>
<keyword evidence="2" id="KW-0328">Glycosyltransferase</keyword>
<evidence type="ECO:0000256" key="4">
    <source>
        <dbReference type="ARBA" id="ARBA00022692"/>
    </source>
</evidence>
<keyword evidence="4 17" id="KW-0812">Transmembrane</keyword>
<feature type="region of interest" description="Disordered" evidence="16">
    <location>
        <begin position="397"/>
        <end position="423"/>
    </location>
</feature>
<evidence type="ECO:0000256" key="7">
    <source>
        <dbReference type="ARBA" id="ARBA00022989"/>
    </source>
</evidence>
<feature type="transmembrane region" description="Helical" evidence="17">
    <location>
        <begin position="371"/>
        <end position="391"/>
    </location>
</feature>
<evidence type="ECO:0000256" key="15">
    <source>
        <dbReference type="ARBA" id="ARBA00049902"/>
    </source>
</evidence>
<dbReference type="GO" id="GO:0008360">
    <property type="term" value="P:regulation of cell shape"/>
    <property type="evidence" value="ECO:0007669"/>
    <property type="project" value="UniProtKB-KW"/>
</dbReference>
<dbReference type="EMBL" id="DVNA01000004">
    <property type="protein sequence ID" value="HIU54229.1"/>
    <property type="molecule type" value="Genomic_DNA"/>
</dbReference>
<dbReference type="InterPro" id="IPR001182">
    <property type="entry name" value="FtsW/RodA"/>
</dbReference>
<reference evidence="18" key="2">
    <citation type="journal article" date="2021" name="PeerJ">
        <title>Extensive microbial diversity within the chicken gut microbiome revealed by metagenomics and culture.</title>
        <authorList>
            <person name="Gilroy R."/>
            <person name="Ravi A."/>
            <person name="Getino M."/>
            <person name="Pursley I."/>
            <person name="Horton D.L."/>
            <person name="Alikhan N.F."/>
            <person name="Baker D."/>
            <person name="Gharbi K."/>
            <person name="Hall N."/>
            <person name="Watson M."/>
            <person name="Adriaenssens E.M."/>
            <person name="Foster-Nyarko E."/>
            <person name="Jarju S."/>
            <person name="Secka A."/>
            <person name="Antonio M."/>
            <person name="Oren A."/>
            <person name="Chaudhuri R.R."/>
            <person name="La Ragione R."/>
            <person name="Hildebrand F."/>
            <person name="Pallen M.J."/>
        </authorList>
    </citation>
    <scope>NUCLEOTIDE SEQUENCE</scope>
    <source>
        <strain evidence="18">CHK158-818</strain>
    </source>
</reference>
<evidence type="ECO:0000256" key="8">
    <source>
        <dbReference type="ARBA" id="ARBA00023136"/>
    </source>
</evidence>
<evidence type="ECO:0000256" key="1">
    <source>
        <dbReference type="ARBA" id="ARBA00004141"/>
    </source>
</evidence>
<keyword evidence="7 17" id="KW-1133">Transmembrane helix</keyword>
<proteinExistence type="inferred from homology"/>
<gene>
    <name evidence="18" type="ORF">IAB03_00295</name>
</gene>
<dbReference type="EC" id="2.4.99.28" evidence="14"/>
<comment type="similarity">
    <text evidence="11">Belongs to the SEDS family. FtsW subfamily.</text>
</comment>
<evidence type="ECO:0000313" key="18">
    <source>
        <dbReference type="EMBL" id="HIU54229.1"/>
    </source>
</evidence>
<keyword evidence="6" id="KW-0573">Peptidoglycan synthesis</keyword>
<dbReference type="GO" id="GO:0015648">
    <property type="term" value="F:lipid-linked peptidoglycan transporter activity"/>
    <property type="evidence" value="ECO:0007669"/>
    <property type="project" value="TreeGrafter"/>
</dbReference>
<dbReference type="PANTHER" id="PTHR30474:SF2">
    <property type="entry name" value="PEPTIDOGLYCAN GLYCOSYLTRANSFERASE FTSW-RELATED"/>
    <property type="match status" value="1"/>
</dbReference>
<organism evidence="18 19">
    <name type="scientific">Candidatus Gallibacteroides avistercoris</name>
    <dbReference type="NCBI Taxonomy" id="2840833"/>
    <lineage>
        <taxon>Bacteria</taxon>
        <taxon>Pseudomonadati</taxon>
        <taxon>Bacteroidota</taxon>
        <taxon>Bacteroidia</taxon>
        <taxon>Bacteroidales</taxon>
        <taxon>Bacteroidaceae</taxon>
        <taxon>Bacteroidaceae incertae sedis</taxon>
        <taxon>Candidatus Gallibacteroides</taxon>
    </lineage>
</organism>
<name>A0A9D1SBF3_9BACT</name>
<evidence type="ECO:0000256" key="16">
    <source>
        <dbReference type="SAM" id="MobiDB-lite"/>
    </source>
</evidence>
<comment type="caution">
    <text evidence="18">The sequence shown here is derived from an EMBL/GenBank/DDBJ whole genome shotgun (WGS) entry which is preliminary data.</text>
</comment>
<dbReference type="GO" id="GO:0032153">
    <property type="term" value="C:cell division site"/>
    <property type="evidence" value="ECO:0007669"/>
    <property type="project" value="TreeGrafter"/>
</dbReference>
<protein>
    <recommendedName>
        <fullName evidence="12">Probable peptidoglycan glycosyltransferase FtsW</fullName>
        <ecNumber evidence="14">2.4.99.28</ecNumber>
    </recommendedName>
    <alternativeName>
        <fullName evidence="13">Cell division protein FtsW</fullName>
    </alternativeName>
    <alternativeName>
        <fullName evidence="10">Cell wall polymerase</fullName>
    </alternativeName>
    <alternativeName>
        <fullName evidence="9">Peptidoglycan polymerase</fullName>
    </alternativeName>
</protein>
<comment type="subcellular location">
    <subcellularLocation>
        <location evidence="1">Membrane</location>
        <topology evidence="1">Multi-pass membrane protein</topology>
    </subcellularLocation>
</comment>
<evidence type="ECO:0000256" key="10">
    <source>
        <dbReference type="ARBA" id="ARBA00033270"/>
    </source>
</evidence>